<dbReference type="SMART" id="SM00858">
    <property type="entry name" value="SAF"/>
    <property type="match status" value="1"/>
</dbReference>
<dbReference type="Proteomes" id="UP000665020">
    <property type="component" value="Chromosome"/>
</dbReference>
<dbReference type="Gene3D" id="3.20.20.70">
    <property type="entry name" value="Aldolase class I"/>
    <property type="match status" value="1"/>
</dbReference>
<dbReference type="KEGG" id="ifn:GM661_02585"/>
<dbReference type="InterPro" id="IPR013132">
    <property type="entry name" value="PseI/NeuA/B-like_N"/>
</dbReference>
<organism evidence="2 3">
    <name type="scientific">Iocasia fonsfrigidae</name>
    <dbReference type="NCBI Taxonomy" id="2682810"/>
    <lineage>
        <taxon>Bacteria</taxon>
        <taxon>Bacillati</taxon>
        <taxon>Bacillota</taxon>
        <taxon>Clostridia</taxon>
        <taxon>Halanaerobiales</taxon>
        <taxon>Halanaerobiaceae</taxon>
        <taxon>Iocasia</taxon>
    </lineage>
</organism>
<accession>A0A8A7KC41</accession>
<dbReference type="PROSITE" id="PS50844">
    <property type="entry name" value="AFP_LIKE"/>
    <property type="match status" value="1"/>
</dbReference>
<dbReference type="RefSeq" id="WP_230868610.1">
    <property type="nucleotide sequence ID" value="NZ_CP046640.1"/>
</dbReference>
<proteinExistence type="predicted"/>
<evidence type="ECO:0000313" key="3">
    <source>
        <dbReference type="Proteomes" id="UP000665020"/>
    </source>
</evidence>
<dbReference type="EMBL" id="CP046640">
    <property type="protein sequence ID" value="QTL96939.1"/>
    <property type="molecule type" value="Genomic_DNA"/>
</dbReference>
<dbReference type="InterPro" id="IPR013785">
    <property type="entry name" value="Aldolase_TIM"/>
</dbReference>
<dbReference type="InterPro" id="IPR006190">
    <property type="entry name" value="SAF_AFP_Neu5Ac"/>
</dbReference>
<gene>
    <name evidence="2" type="ORF">GM661_02585</name>
</gene>
<name>A0A8A7KC41_9FIRM</name>
<dbReference type="PANTHER" id="PTHR42966">
    <property type="entry name" value="N-ACETYLNEURAMINATE SYNTHASE"/>
    <property type="match status" value="1"/>
</dbReference>
<feature type="domain" description="AFP-like" evidence="1">
    <location>
        <begin position="279"/>
        <end position="335"/>
    </location>
</feature>
<dbReference type="PANTHER" id="PTHR42966:SF1">
    <property type="entry name" value="SIALIC ACID SYNTHASE"/>
    <property type="match status" value="1"/>
</dbReference>
<dbReference type="InterPro" id="IPR051690">
    <property type="entry name" value="PseI-like"/>
</dbReference>
<dbReference type="SUPFAM" id="SSF51269">
    <property type="entry name" value="AFP III-like domain"/>
    <property type="match status" value="1"/>
</dbReference>
<dbReference type="Gene3D" id="3.90.1210.10">
    <property type="entry name" value="Antifreeze-like/N-acetylneuraminic acid synthase C-terminal domain"/>
    <property type="match status" value="1"/>
</dbReference>
<dbReference type="CDD" id="cd00838">
    <property type="entry name" value="MPP_superfamily"/>
    <property type="match status" value="1"/>
</dbReference>
<dbReference type="SUPFAM" id="SSF51569">
    <property type="entry name" value="Aldolase"/>
    <property type="match status" value="1"/>
</dbReference>
<dbReference type="InterPro" id="IPR036732">
    <property type="entry name" value="AFP_Neu5c_C_sf"/>
</dbReference>
<protein>
    <submittedName>
        <fullName evidence="2">Polysaccharide biosynthesis protein</fullName>
    </submittedName>
</protein>
<dbReference type="GO" id="GO:0016051">
    <property type="term" value="P:carbohydrate biosynthetic process"/>
    <property type="evidence" value="ECO:0007669"/>
    <property type="project" value="InterPro"/>
</dbReference>
<dbReference type="InterPro" id="IPR057736">
    <property type="entry name" value="SAF_PseI/NeuA/NeuB"/>
</dbReference>
<dbReference type="AlphaFoldDB" id="A0A8A7KC41"/>
<evidence type="ECO:0000313" key="2">
    <source>
        <dbReference type="EMBL" id="QTL96939.1"/>
    </source>
</evidence>
<dbReference type="InterPro" id="IPR013974">
    <property type="entry name" value="SAF"/>
</dbReference>
<evidence type="ECO:0000259" key="1">
    <source>
        <dbReference type="PROSITE" id="PS50844"/>
    </source>
</evidence>
<sequence>MKKITIGNRNIGDGEPAFIIAEAGSNHNGDINLAKELIDIAVNAKVDAIKFQTFTGETLFKENLEAQKIVEKYKLPLEWHKELKDYAENNDIIFMTTPFYPEAVGMAEKLNIDAYKIASGDLTYYSLLELIAEKRKPIILSTGISNLFEVEKAVEKIYSRGNEEIILLHCVSNYPTDPKNVNLKVISTLKNKFNIPVGFSDHTMGIEVSIAAIAMGANVIEKHFTISRDMEGMDHFYALEPDELKNMVDGIRKIELAMGHGQKEPAEEEIPEVYFARRGIYAAKNIKKDDRISFKDLKFVRPVDGINAQYYKIVIGKIASKDIKMNQAINWNLLK</sequence>
<reference evidence="2" key="1">
    <citation type="submission" date="2019-12" db="EMBL/GenBank/DDBJ databases">
        <authorList>
            <person name="zhang j."/>
            <person name="sun C.M."/>
        </authorList>
    </citation>
    <scope>NUCLEOTIDE SEQUENCE</scope>
    <source>
        <strain evidence="2">NS-1</strain>
    </source>
</reference>
<dbReference type="GO" id="GO:0047444">
    <property type="term" value="F:N-acylneuraminate-9-phosphate synthase activity"/>
    <property type="evidence" value="ECO:0007669"/>
    <property type="project" value="TreeGrafter"/>
</dbReference>
<dbReference type="CDD" id="cd11615">
    <property type="entry name" value="SAF_NeuB_like"/>
    <property type="match status" value="1"/>
</dbReference>
<dbReference type="Pfam" id="PF03102">
    <property type="entry name" value="NeuB"/>
    <property type="match status" value="1"/>
</dbReference>
<dbReference type="Pfam" id="PF08666">
    <property type="entry name" value="SAF"/>
    <property type="match status" value="1"/>
</dbReference>
<keyword evidence="3" id="KW-1185">Reference proteome</keyword>